<organism evidence="2 3">
    <name type="scientific">Sphingobacterium faecale</name>
    <dbReference type="NCBI Taxonomy" id="2803775"/>
    <lineage>
        <taxon>Bacteria</taxon>
        <taxon>Pseudomonadati</taxon>
        <taxon>Bacteroidota</taxon>
        <taxon>Sphingobacteriia</taxon>
        <taxon>Sphingobacteriales</taxon>
        <taxon>Sphingobacteriaceae</taxon>
        <taxon>Sphingobacterium</taxon>
    </lineage>
</organism>
<accession>A0ABS1R8G0</accession>
<evidence type="ECO:0000313" key="3">
    <source>
        <dbReference type="Proteomes" id="UP000625283"/>
    </source>
</evidence>
<sequence>MTFNPLLLLIFLGTFNLCQAQVITDYSVGFSQRSLDPDQRLLSLALAGYGLPAEGRFSLSWDRIDGADMESEARKIFEAQHRTLYHNKAKMTLRQDGELYLHRNKKQKLISGEHSFQLVQAYSDLLIGQDRQQQLWRAVFNKDEVSWQKIKQLKETVAFTVLGNNLITIDGQERMWRVSLVNNPTFEKVQIGRFNGFTFNIHIDALQTIDGQLYALDDQGHVYRAVHSTDHSLETSAFMIQQGKDKLLVLTLDLCGVNFSFTHEVKEKIAKKLRLPVNAILINASHTHFAPVSQAWTTWADYYQKPDSNYLNQVIAPAMISAAEEASKKLQPGFIYFGRGETFIGTNRNKERNGQGPVDRALDVIRVMDRSNQLLGVVFLTGCHPVFKNKGAEAFTISANFPGVARRHIKEELGPVHTLFIQGCAGDINPITDDFRETGTSLGKDVLQVLASSMEPVQGALTSYLDSVLIPVKPMSREELDAFRKQNMELKQQTVQSEKNIRWVKLMGTRYDKQQLRNVLPVYYQTLNVGSWKLFGLSREAVTSYGMKIRELWPDQNVSVAGYCNDVASYLPDAWHIKHKVYEGYESFFWYGQEGIPPINVQEIILEDIKMKNR</sequence>
<name>A0ABS1R8G0_9SPHI</name>
<protein>
    <recommendedName>
        <fullName evidence="4">Neutral/alkaline ceramidase-like enzyme</fullName>
    </recommendedName>
</protein>
<dbReference type="Proteomes" id="UP000625283">
    <property type="component" value="Unassembled WGS sequence"/>
</dbReference>
<comment type="caution">
    <text evidence="2">The sequence shown here is derived from an EMBL/GenBank/DDBJ whole genome shotgun (WGS) entry which is preliminary data.</text>
</comment>
<evidence type="ECO:0000256" key="1">
    <source>
        <dbReference type="SAM" id="SignalP"/>
    </source>
</evidence>
<dbReference type="RefSeq" id="WP_202104703.1">
    <property type="nucleotide sequence ID" value="NZ_JAERTY010000012.1"/>
</dbReference>
<feature type="signal peptide" evidence="1">
    <location>
        <begin position="1"/>
        <end position="20"/>
    </location>
</feature>
<dbReference type="EMBL" id="JAERTY010000012">
    <property type="protein sequence ID" value="MBL1410982.1"/>
    <property type="molecule type" value="Genomic_DNA"/>
</dbReference>
<feature type="chain" id="PRO_5046076183" description="Neutral/alkaline ceramidase-like enzyme" evidence="1">
    <location>
        <begin position="21"/>
        <end position="614"/>
    </location>
</feature>
<gene>
    <name evidence="2" type="ORF">JKG61_19645</name>
</gene>
<keyword evidence="1" id="KW-0732">Signal</keyword>
<keyword evidence="3" id="KW-1185">Reference proteome</keyword>
<evidence type="ECO:0000313" key="2">
    <source>
        <dbReference type="EMBL" id="MBL1410982.1"/>
    </source>
</evidence>
<proteinExistence type="predicted"/>
<reference evidence="2 3" key="1">
    <citation type="submission" date="2021-01" db="EMBL/GenBank/DDBJ databases">
        <title>C459-1 draft genome sequence.</title>
        <authorList>
            <person name="Zhang X.-F."/>
        </authorList>
    </citation>
    <scope>NUCLEOTIDE SEQUENCE [LARGE SCALE GENOMIC DNA]</scope>
    <source>
        <strain evidence="3">C459-1</strain>
    </source>
</reference>
<evidence type="ECO:0008006" key="4">
    <source>
        <dbReference type="Google" id="ProtNLM"/>
    </source>
</evidence>